<keyword evidence="2 6" id="KW-0238">DNA-binding</keyword>
<accession>A0A364Y4M6</accession>
<name>A0A364Y4M6_9BACT</name>
<dbReference type="PANTHER" id="PTHR43214:SF43">
    <property type="entry name" value="TWO-COMPONENT RESPONSE REGULATOR"/>
    <property type="match status" value="1"/>
</dbReference>
<dbReference type="Pfam" id="PF00072">
    <property type="entry name" value="Response_reg"/>
    <property type="match status" value="1"/>
</dbReference>
<dbReference type="Pfam" id="PF00196">
    <property type="entry name" value="GerE"/>
    <property type="match status" value="1"/>
</dbReference>
<evidence type="ECO:0000313" key="7">
    <source>
        <dbReference type="Proteomes" id="UP000251889"/>
    </source>
</evidence>
<dbReference type="PROSITE" id="PS50110">
    <property type="entry name" value="RESPONSE_REGULATORY"/>
    <property type="match status" value="1"/>
</dbReference>
<dbReference type="GO" id="GO:0006355">
    <property type="term" value="P:regulation of DNA-templated transcription"/>
    <property type="evidence" value="ECO:0007669"/>
    <property type="project" value="InterPro"/>
</dbReference>
<evidence type="ECO:0000259" key="4">
    <source>
        <dbReference type="PROSITE" id="PS50043"/>
    </source>
</evidence>
<dbReference type="InterPro" id="IPR001789">
    <property type="entry name" value="Sig_transdc_resp-reg_receiver"/>
</dbReference>
<proteinExistence type="predicted"/>
<feature type="modified residue" description="4-aspartylphosphate" evidence="3">
    <location>
        <position position="55"/>
    </location>
</feature>
<dbReference type="AlphaFoldDB" id="A0A364Y4M6"/>
<evidence type="ECO:0000256" key="1">
    <source>
        <dbReference type="ARBA" id="ARBA00022553"/>
    </source>
</evidence>
<dbReference type="InterPro" id="IPR016032">
    <property type="entry name" value="Sig_transdc_resp-reg_C-effctor"/>
</dbReference>
<dbReference type="PRINTS" id="PR00038">
    <property type="entry name" value="HTHLUXR"/>
</dbReference>
<dbReference type="CDD" id="cd17535">
    <property type="entry name" value="REC_NarL-like"/>
    <property type="match status" value="1"/>
</dbReference>
<dbReference type="Proteomes" id="UP000251889">
    <property type="component" value="Unassembled WGS sequence"/>
</dbReference>
<dbReference type="InterPro" id="IPR039420">
    <property type="entry name" value="WalR-like"/>
</dbReference>
<reference evidence="6 7" key="1">
    <citation type="submission" date="2018-06" db="EMBL/GenBank/DDBJ databases">
        <title>Chryseolinea flavus sp. nov., a member of the phylum Bacteroidetes isolated from soil.</title>
        <authorList>
            <person name="Li Y."/>
            <person name="Wang J."/>
        </authorList>
    </citation>
    <scope>NUCLEOTIDE SEQUENCE [LARGE SCALE GENOMIC DNA]</scope>
    <source>
        <strain evidence="6 7">SDU1-6</strain>
    </source>
</reference>
<dbReference type="GO" id="GO:0000160">
    <property type="term" value="P:phosphorelay signal transduction system"/>
    <property type="evidence" value="ECO:0007669"/>
    <property type="project" value="InterPro"/>
</dbReference>
<dbReference type="SMART" id="SM00448">
    <property type="entry name" value="REC"/>
    <property type="match status" value="1"/>
</dbReference>
<keyword evidence="7" id="KW-1185">Reference proteome</keyword>
<feature type="domain" description="Response regulatory" evidence="5">
    <location>
        <begin position="4"/>
        <end position="120"/>
    </location>
</feature>
<sequence length="205" mass="23222">MPTKIFITDDHVMVTEGIRLLFERDADIEWMGSADNAASCLTMMQEQQPDIMLLDISLPDKSGIDLCRELKALYPTMRIIALSSFNQLSFIQKMIQNGAQGYVLKNASHDELRYAIKSVMNDEVFMSADVKTILREEEADKIPVLTKREKEVLNLIADGMTNQNIADKLFISPATVDTHRKNLITKFEVKNTASLIRHAAHYGFL</sequence>
<comment type="caution">
    <text evidence="6">The sequence shown here is derived from an EMBL/GenBank/DDBJ whole genome shotgun (WGS) entry which is preliminary data.</text>
</comment>
<dbReference type="EMBL" id="QMFY01000005">
    <property type="protein sequence ID" value="RAW01001.1"/>
    <property type="molecule type" value="Genomic_DNA"/>
</dbReference>
<dbReference type="SUPFAM" id="SSF52172">
    <property type="entry name" value="CheY-like"/>
    <property type="match status" value="1"/>
</dbReference>
<feature type="domain" description="HTH luxR-type" evidence="4">
    <location>
        <begin position="138"/>
        <end position="203"/>
    </location>
</feature>
<dbReference type="PANTHER" id="PTHR43214">
    <property type="entry name" value="TWO-COMPONENT RESPONSE REGULATOR"/>
    <property type="match status" value="1"/>
</dbReference>
<protein>
    <submittedName>
        <fullName evidence="6">DNA-binding response regulator</fullName>
    </submittedName>
</protein>
<dbReference type="SUPFAM" id="SSF46894">
    <property type="entry name" value="C-terminal effector domain of the bipartite response regulators"/>
    <property type="match status" value="1"/>
</dbReference>
<dbReference type="InterPro" id="IPR011006">
    <property type="entry name" value="CheY-like_superfamily"/>
</dbReference>
<evidence type="ECO:0000259" key="5">
    <source>
        <dbReference type="PROSITE" id="PS50110"/>
    </source>
</evidence>
<gene>
    <name evidence="6" type="ORF">DQQ10_12265</name>
</gene>
<dbReference type="InterPro" id="IPR000792">
    <property type="entry name" value="Tscrpt_reg_LuxR_C"/>
</dbReference>
<dbReference type="Gene3D" id="3.40.50.2300">
    <property type="match status" value="1"/>
</dbReference>
<evidence type="ECO:0000256" key="2">
    <source>
        <dbReference type="ARBA" id="ARBA00023125"/>
    </source>
</evidence>
<keyword evidence="1 3" id="KW-0597">Phosphoprotein</keyword>
<dbReference type="PROSITE" id="PS50043">
    <property type="entry name" value="HTH_LUXR_2"/>
    <property type="match status" value="1"/>
</dbReference>
<dbReference type="SMART" id="SM00421">
    <property type="entry name" value="HTH_LUXR"/>
    <property type="match status" value="1"/>
</dbReference>
<dbReference type="PROSITE" id="PS00622">
    <property type="entry name" value="HTH_LUXR_1"/>
    <property type="match status" value="1"/>
</dbReference>
<dbReference type="GO" id="GO:0003677">
    <property type="term" value="F:DNA binding"/>
    <property type="evidence" value="ECO:0007669"/>
    <property type="project" value="UniProtKB-KW"/>
</dbReference>
<dbReference type="InterPro" id="IPR058245">
    <property type="entry name" value="NreC/VraR/RcsB-like_REC"/>
</dbReference>
<evidence type="ECO:0000256" key="3">
    <source>
        <dbReference type="PROSITE-ProRule" id="PRU00169"/>
    </source>
</evidence>
<dbReference type="CDD" id="cd06170">
    <property type="entry name" value="LuxR_C_like"/>
    <property type="match status" value="1"/>
</dbReference>
<evidence type="ECO:0000313" key="6">
    <source>
        <dbReference type="EMBL" id="RAW01001.1"/>
    </source>
</evidence>
<dbReference type="RefSeq" id="WP_112747157.1">
    <property type="nucleotide sequence ID" value="NZ_QMFY01000005.1"/>
</dbReference>
<dbReference type="OrthoDB" id="9797341at2"/>
<organism evidence="6 7">
    <name type="scientific">Pseudochryseolinea flava</name>
    <dbReference type="NCBI Taxonomy" id="2059302"/>
    <lineage>
        <taxon>Bacteria</taxon>
        <taxon>Pseudomonadati</taxon>
        <taxon>Bacteroidota</taxon>
        <taxon>Cytophagia</taxon>
        <taxon>Cytophagales</taxon>
        <taxon>Fulvivirgaceae</taxon>
        <taxon>Pseudochryseolinea</taxon>
    </lineage>
</organism>